<proteinExistence type="predicted"/>
<comment type="caution">
    <text evidence="1">The sequence shown here is derived from an EMBL/GenBank/DDBJ whole genome shotgun (WGS) entry which is preliminary data.</text>
</comment>
<organism evidence="1 2">
    <name type="scientific">Kribbella italica</name>
    <dbReference type="NCBI Taxonomy" id="1540520"/>
    <lineage>
        <taxon>Bacteria</taxon>
        <taxon>Bacillati</taxon>
        <taxon>Actinomycetota</taxon>
        <taxon>Actinomycetes</taxon>
        <taxon>Propionibacteriales</taxon>
        <taxon>Kribbellaceae</taxon>
        <taxon>Kribbella</taxon>
    </lineage>
</organism>
<dbReference type="AlphaFoldDB" id="A0A7W9MT15"/>
<dbReference type="RefSeq" id="WP_184794396.1">
    <property type="nucleotide sequence ID" value="NZ_JACHMY010000001.1"/>
</dbReference>
<protein>
    <submittedName>
        <fullName evidence="1">Uncharacterized protein</fullName>
    </submittedName>
</protein>
<accession>A0A7W9MT15</accession>
<evidence type="ECO:0000313" key="1">
    <source>
        <dbReference type="EMBL" id="MBB5834660.1"/>
    </source>
</evidence>
<name>A0A7W9MT15_9ACTN</name>
<keyword evidence="2" id="KW-1185">Reference proteome</keyword>
<sequence length="170" mass="19492">MLPSRPLPMWADDIGKHRKRLSDAWSEDTRYMGGLDQPDGHRAKSSGQCGVSSAWLIEQLLDRVDASRLSYCYGQVRLGTTPLLMAHCWVEVMESSYEQRWIVDCTADQVEALRRYEVLCWPHDELLDQLEISYDASIARLGSIELTNDLVQKRLDILKHRLRTQESSAA</sequence>
<evidence type="ECO:0000313" key="2">
    <source>
        <dbReference type="Proteomes" id="UP000549971"/>
    </source>
</evidence>
<gene>
    <name evidence="1" type="ORF">HDA39_001394</name>
</gene>
<dbReference type="EMBL" id="JACHMY010000001">
    <property type="protein sequence ID" value="MBB5834660.1"/>
    <property type="molecule type" value="Genomic_DNA"/>
</dbReference>
<dbReference type="Proteomes" id="UP000549971">
    <property type="component" value="Unassembled WGS sequence"/>
</dbReference>
<reference evidence="1 2" key="1">
    <citation type="submission" date="2020-08" db="EMBL/GenBank/DDBJ databases">
        <title>Sequencing the genomes of 1000 actinobacteria strains.</title>
        <authorList>
            <person name="Klenk H.-P."/>
        </authorList>
    </citation>
    <scope>NUCLEOTIDE SEQUENCE [LARGE SCALE GENOMIC DNA]</scope>
    <source>
        <strain evidence="1 2">DSM 28967</strain>
    </source>
</reference>